<dbReference type="InterPro" id="IPR057982">
    <property type="entry name" value="TPR_NAA35"/>
</dbReference>
<dbReference type="InParanoid" id="A0A3N4LTU6"/>
<feature type="domain" description="NAA35-like TPR repeats" evidence="5">
    <location>
        <begin position="263"/>
        <end position="615"/>
    </location>
</feature>
<dbReference type="Proteomes" id="UP000267821">
    <property type="component" value="Unassembled WGS sequence"/>
</dbReference>
<protein>
    <recommendedName>
        <fullName evidence="8">Mak10-domain-containing protein</fullName>
    </recommendedName>
</protein>
<evidence type="ECO:0008006" key="8">
    <source>
        <dbReference type="Google" id="ProtNLM"/>
    </source>
</evidence>
<sequence>MDPKMDSGLMPAISEEQFNVLASRSPEEIIGVMDQLLSSEMAWHTGSSLSQTVLISLYIDSLLENSPHVLEQAVFRSPPPELSQHDEVLLSVLRAYCLGLVKCCGVVNTRIKSQYLPEEEDFSTSTYNISLLDSINPRDVCEELEKTLQLLETVADAGLWRENIHSALKDRLSHRLAMLQGFSLDLEQYHSYKDIASPPWESCIKLCTQIEESHNLGKPVEEAFSTNVQRKLASTVPPRPKVDMPFAEAIGNLKRMCQEMMEIMKVLEYVSPGNIVTFLLRFNSRKQQPFTYVRVSLQALLVQNWVVVGKIPIKEYVIEDVKELCCPLPKLLDSRNSAAEHPLSAESNITKRINWFVDRAMQLILGLFQKLCMNRPRLRRTLCHTLLEWDTFQAEAEEVDAELREYTKEEPMAGVDGGETFSYPLSSWVFHYKLRIMEWIVLLGFELEIYQPYEFAGMYWVVQHYISSRILHIDRIRSHLLHQATKPVPEEWTAQQQDTLAYLTYLSIEAKAQHDLVAALLNTHRLLLAMDLIKTHPQPYGTGELRFMLRMKPFKSIQVPENFDWESVPWEYFQPQKEKEADAENGVDEERIAADKQETLEEATYYITEARRHYELLNKMRASVSRSLLCEEMYKNVG</sequence>
<evidence type="ECO:0000313" key="7">
    <source>
        <dbReference type="Proteomes" id="UP000267821"/>
    </source>
</evidence>
<feature type="domain" description="NAA35-like N-terminal" evidence="4">
    <location>
        <begin position="1"/>
        <end position="140"/>
    </location>
</feature>
<evidence type="ECO:0000313" key="6">
    <source>
        <dbReference type="EMBL" id="RPB26326.1"/>
    </source>
</evidence>
<evidence type="ECO:0000259" key="5">
    <source>
        <dbReference type="Pfam" id="PF25789"/>
    </source>
</evidence>
<proteinExistence type="inferred from homology"/>
<name>A0A3N4LTU6_9PEZI</name>
<dbReference type="OrthoDB" id="269405at2759"/>
<gene>
    <name evidence="6" type="ORF">L211DRAFT_805150</name>
</gene>
<accession>A0A3N4LTU6</accession>
<dbReference type="FunCoup" id="A0A3N4LTU6">
    <property type="interactions" value="612"/>
</dbReference>
<dbReference type="Pfam" id="PF04112">
    <property type="entry name" value="Mak10"/>
    <property type="match status" value="1"/>
</dbReference>
<dbReference type="InterPro" id="IPR007244">
    <property type="entry name" value="Naa35_N"/>
</dbReference>
<dbReference type="PANTHER" id="PTHR21373:SF0">
    <property type="entry name" value="N-ALPHA-ACETYLTRANSFERASE 35, NATC AUXILIARY SUBUNIT"/>
    <property type="match status" value="1"/>
</dbReference>
<dbReference type="GO" id="GO:0031417">
    <property type="term" value="C:NatC complex"/>
    <property type="evidence" value="ECO:0007669"/>
    <property type="project" value="InterPro"/>
</dbReference>
<reference evidence="6 7" key="1">
    <citation type="journal article" date="2018" name="Nat. Ecol. Evol.">
        <title>Pezizomycetes genomes reveal the molecular basis of ectomycorrhizal truffle lifestyle.</title>
        <authorList>
            <person name="Murat C."/>
            <person name="Payen T."/>
            <person name="Noel B."/>
            <person name="Kuo A."/>
            <person name="Morin E."/>
            <person name="Chen J."/>
            <person name="Kohler A."/>
            <person name="Krizsan K."/>
            <person name="Balestrini R."/>
            <person name="Da Silva C."/>
            <person name="Montanini B."/>
            <person name="Hainaut M."/>
            <person name="Levati E."/>
            <person name="Barry K.W."/>
            <person name="Belfiori B."/>
            <person name="Cichocki N."/>
            <person name="Clum A."/>
            <person name="Dockter R.B."/>
            <person name="Fauchery L."/>
            <person name="Guy J."/>
            <person name="Iotti M."/>
            <person name="Le Tacon F."/>
            <person name="Lindquist E.A."/>
            <person name="Lipzen A."/>
            <person name="Malagnac F."/>
            <person name="Mello A."/>
            <person name="Molinier V."/>
            <person name="Miyauchi S."/>
            <person name="Poulain J."/>
            <person name="Riccioni C."/>
            <person name="Rubini A."/>
            <person name="Sitrit Y."/>
            <person name="Splivallo R."/>
            <person name="Traeger S."/>
            <person name="Wang M."/>
            <person name="Zifcakova L."/>
            <person name="Wipf D."/>
            <person name="Zambonelli A."/>
            <person name="Paolocci F."/>
            <person name="Nowrousian M."/>
            <person name="Ottonello S."/>
            <person name="Baldrian P."/>
            <person name="Spatafora J.W."/>
            <person name="Henrissat B."/>
            <person name="Nagy L.G."/>
            <person name="Aury J.M."/>
            <person name="Wincker P."/>
            <person name="Grigoriev I.V."/>
            <person name="Bonfante P."/>
            <person name="Martin F.M."/>
        </authorList>
    </citation>
    <scope>NUCLEOTIDE SEQUENCE [LARGE SCALE GENOMIC DNA]</scope>
    <source>
        <strain evidence="6 7">ATCC MYA-4762</strain>
    </source>
</reference>
<dbReference type="Pfam" id="PF25789">
    <property type="entry name" value="TPR_NAA35"/>
    <property type="match status" value="1"/>
</dbReference>
<dbReference type="PANTHER" id="PTHR21373">
    <property type="entry name" value="GLUCOSE REPRESSIBLE PROTEIN MAK10"/>
    <property type="match status" value="1"/>
</dbReference>
<evidence type="ECO:0000256" key="2">
    <source>
        <dbReference type="ARBA" id="ARBA00006289"/>
    </source>
</evidence>
<comment type="subcellular location">
    <subcellularLocation>
        <location evidence="1">Cytoplasm</location>
    </subcellularLocation>
</comment>
<evidence type="ECO:0000256" key="3">
    <source>
        <dbReference type="ARBA" id="ARBA00022490"/>
    </source>
</evidence>
<dbReference type="InterPro" id="IPR057983">
    <property type="entry name" value="NAA35-like_N"/>
</dbReference>
<evidence type="ECO:0000259" key="4">
    <source>
        <dbReference type="Pfam" id="PF04112"/>
    </source>
</evidence>
<keyword evidence="7" id="KW-1185">Reference proteome</keyword>
<comment type="similarity">
    <text evidence="2">Belongs to the MAK10 family.</text>
</comment>
<organism evidence="6 7">
    <name type="scientific">Terfezia boudieri ATCC MYA-4762</name>
    <dbReference type="NCBI Taxonomy" id="1051890"/>
    <lineage>
        <taxon>Eukaryota</taxon>
        <taxon>Fungi</taxon>
        <taxon>Dikarya</taxon>
        <taxon>Ascomycota</taxon>
        <taxon>Pezizomycotina</taxon>
        <taxon>Pezizomycetes</taxon>
        <taxon>Pezizales</taxon>
        <taxon>Pezizaceae</taxon>
        <taxon>Terfezia</taxon>
    </lineage>
</organism>
<keyword evidence="3" id="KW-0963">Cytoplasm</keyword>
<dbReference type="STRING" id="1051890.A0A3N4LTU6"/>
<dbReference type="EMBL" id="ML121535">
    <property type="protein sequence ID" value="RPB26326.1"/>
    <property type="molecule type" value="Genomic_DNA"/>
</dbReference>
<dbReference type="AlphaFoldDB" id="A0A3N4LTU6"/>
<evidence type="ECO:0000256" key="1">
    <source>
        <dbReference type="ARBA" id="ARBA00004496"/>
    </source>
</evidence>